<dbReference type="EMBL" id="JARXVQ010000001">
    <property type="protein sequence ID" value="MDH6181515.1"/>
    <property type="molecule type" value="Genomic_DNA"/>
</dbReference>
<comment type="caution">
    <text evidence="2">The sequence shown here is derived from an EMBL/GenBank/DDBJ whole genome shotgun (WGS) entry which is preliminary data.</text>
</comment>
<reference evidence="2 3" key="1">
    <citation type="submission" date="2023-04" db="EMBL/GenBank/DDBJ databases">
        <title>Genome Encyclopedia of Bacteria and Archaea VI: Functional Genomics of Type Strains.</title>
        <authorList>
            <person name="Whitman W."/>
        </authorList>
    </citation>
    <scope>NUCLEOTIDE SEQUENCE [LARGE SCALE GENOMIC DNA]</scope>
    <source>
        <strain evidence="2 3">SG_E_30_P1</strain>
    </source>
</reference>
<accession>A0ABT6KND2</accession>
<dbReference type="RefSeq" id="WP_322133828.1">
    <property type="nucleotide sequence ID" value="NZ_CP085036.1"/>
</dbReference>
<name>A0ABT6KND2_9MICO</name>
<protein>
    <recommendedName>
        <fullName evidence="4">META domain-containing protein</fullName>
    </recommendedName>
</protein>
<evidence type="ECO:0000313" key="2">
    <source>
        <dbReference type="EMBL" id="MDH6181515.1"/>
    </source>
</evidence>
<evidence type="ECO:0000313" key="3">
    <source>
        <dbReference type="Proteomes" id="UP001160142"/>
    </source>
</evidence>
<sequence length="265" mass="27543">MTLARSLAVTLVAVMPLAACTAVPPRPHPAPSRTAPASVDTQLLGTWTLTDAVTGETGTLTFSTPRAFTAELACGVTSGSWVTADSTWLAIAERSDPDCVHDNRSILTWIDSVIGINPTNTGWDLTNAQGTTLVSLSDASAAQTNADGAYTARPLPPDLTASSIEGEWVTSEIGGKTLRRAVTVVFRDGSWVASTRMSGLCAGGRYAELGDGFVLAITLGFGASLGCEADEVNGLVSQMRTAGFDGDELVLFDASGDELVRFARG</sequence>
<proteinExistence type="predicted"/>
<feature type="signal peptide" evidence="1">
    <location>
        <begin position="1"/>
        <end position="21"/>
    </location>
</feature>
<dbReference type="Proteomes" id="UP001160142">
    <property type="component" value="Unassembled WGS sequence"/>
</dbReference>
<feature type="chain" id="PRO_5047058409" description="META domain-containing protein" evidence="1">
    <location>
        <begin position="22"/>
        <end position="265"/>
    </location>
</feature>
<keyword evidence="3" id="KW-1185">Reference proteome</keyword>
<gene>
    <name evidence="2" type="ORF">M2152_001697</name>
</gene>
<evidence type="ECO:0008006" key="4">
    <source>
        <dbReference type="Google" id="ProtNLM"/>
    </source>
</evidence>
<evidence type="ECO:0000256" key="1">
    <source>
        <dbReference type="SAM" id="SignalP"/>
    </source>
</evidence>
<organism evidence="2 3">
    <name type="scientific">Antiquaquibacter oligotrophicus</name>
    <dbReference type="NCBI Taxonomy" id="2880260"/>
    <lineage>
        <taxon>Bacteria</taxon>
        <taxon>Bacillati</taxon>
        <taxon>Actinomycetota</taxon>
        <taxon>Actinomycetes</taxon>
        <taxon>Micrococcales</taxon>
        <taxon>Microbacteriaceae</taxon>
        <taxon>Antiquaquibacter</taxon>
    </lineage>
</organism>
<keyword evidence="1" id="KW-0732">Signal</keyword>